<accession>A0A671EUT3</accession>
<dbReference type="Ensembl" id="ENSRFET00010018610.1">
    <property type="protein sequence ID" value="ENSRFEP00010017056.1"/>
    <property type="gene ID" value="ENSRFEG00010011556.1"/>
</dbReference>
<evidence type="ECO:0000313" key="2">
    <source>
        <dbReference type="Proteomes" id="UP000472240"/>
    </source>
</evidence>
<reference evidence="1" key="4">
    <citation type="submission" date="2025-08" db="UniProtKB">
        <authorList>
            <consortium name="Ensembl"/>
        </authorList>
    </citation>
    <scope>IDENTIFICATION</scope>
</reference>
<dbReference type="Proteomes" id="UP000472240">
    <property type="component" value="Chromosome 10"/>
</dbReference>
<sequence length="82" mass="9153">MTKTITISLEAGSLKSRCQQGRAPSRHSGKESFLASSNFLWLCPAPISVSVFTWPYLCGSVSKFPSYYKDISHWIRAHCNPS</sequence>
<reference evidence="1" key="5">
    <citation type="submission" date="2025-09" db="UniProtKB">
        <authorList>
            <consortium name="Ensembl"/>
        </authorList>
    </citation>
    <scope>IDENTIFICATION</scope>
</reference>
<dbReference type="InParanoid" id="A0A671EUT3"/>
<reference evidence="1 2" key="2">
    <citation type="journal article" date="2018" name="Annu Rev Anim Biosci">
        <title>Bat Biology, Genomes, and the Bat1K Project: To Generate Chromosome-Level Genomes for All Living Bat Species.</title>
        <authorList>
            <person name="Teeling E.C."/>
            <person name="Vernes S.C."/>
            <person name="Davalos L.M."/>
            <person name="Ray D.A."/>
            <person name="Gilbert M.T.P."/>
            <person name="Myers E."/>
        </authorList>
    </citation>
    <scope>NUCLEOTIDE SEQUENCE</scope>
</reference>
<organism evidence="1 2">
    <name type="scientific">Rhinolophus ferrumequinum</name>
    <name type="common">Greater horseshoe bat</name>
    <dbReference type="NCBI Taxonomy" id="59479"/>
    <lineage>
        <taxon>Eukaryota</taxon>
        <taxon>Metazoa</taxon>
        <taxon>Chordata</taxon>
        <taxon>Craniata</taxon>
        <taxon>Vertebrata</taxon>
        <taxon>Euteleostomi</taxon>
        <taxon>Mammalia</taxon>
        <taxon>Eutheria</taxon>
        <taxon>Laurasiatheria</taxon>
        <taxon>Chiroptera</taxon>
        <taxon>Yinpterochiroptera</taxon>
        <taxon>Rhinolophoidea</taxon>
        <taxon>Rhinolophidae</taxon>
        <taxon>Rhinolophinae</taxon>
        <taxon>Rhinolophus</taxon>
    </lineage>
</organism>
<dbReference type="AlphaFoldDB" id="A0A671EUT3"/>
<name>A0A671EUT3_RHIFE</name>
<evidence type="ECO:0000313" key="1">
    <source>
        <dbReference type="Ensembl" id="ENSRFEP00010017056.1"/>
    </source>
</evidence>
<keyword evidence="2" id="KW-1185">Reference proteome</keyword>
<reference evidence="2" key="3">
    <citation type="submission" date="2018-12" db="EMBL/GenBank/DDBJ databases">
        <title>G10K-VGP greater horseshoe bat female genome, primary haplotype.</title>
        <authorList>
            <person name="Teeling E."/>
            <person name="Myers G."/>
            <person name="Vernes S."/>
            <person name="Pippel M."/>
            <person name="Winkler S."/>
            <person name="Fedrigo O."/>
            <person name="Rhie A."/>
            <person name="Koren S."/>
            <person name="Phillippy A."/>
            <person name="Lewin H."/>
            <person name="Damas J."/>
            <person name="Howe K."/>
            <person name="Mountcastle J."/>
            <person name="Jarvis E.D."/>
        </authorList>
    </citation>
    <scope>NUCLEOTIDE SEQUENCE [LARGE SCALE GENOMIC DNA]</scope>
</reference>
<protein>
    <submittedName>
        <fullName evidence="1">Uncharacterized protein</fullName>
    </submittedName>
</protein>
<proteinExistence type="predicted"/>
<reference evidence="1 2" key="1">
    <citation type="journal article" date="2015" name="Annu Rev Anim Biosci">
        <title>The Genome 10K Project: a way forward.</title>
        <authorList>
            <person name="Koepfli K.P."/>
            <person name="Paten B."/>
            <person name="O'Brien S.J."/>
            <person name="Koepfli K.P."/>
            <person name="Paten B."/>
            <person name="Antunes A."/>
            <person name="Belov K."/>
            <person name="Bustamante C."/>
            <person name="Castoe T.A."/>
            <person name="Clawson H."/>
            <person name="Crawford A.J."/>
            <person name="Diekhans M."/>
            <person name="Distel D."/>
            <person name="Durbin R."/>
            <person name="Earl D."/>
            <person name="Fujita M.K."/>
            <person name="Gamble T."/>
            <person name="Georges A."/>
            <person name="Gemmell N."/>
            <person name="Gilbert M.T."/>
            <person name="Graves J.M."/>
            <person name="Green R.E."/>
            <person name="Hickey G."/>
            <person name="Jarvis E.D."/>
            <person name="Johnson W."/>
            <person name="Komissarov A."/>
            <person name="Korf I."/>
            <person name="Kuhn R."/>
            <person name="Larkin D.M."/>
            <person name="Lewin H."/>
            <person name="Lopez J.V."/>
            <person name="Ma J."/>
            <person name="Marques-Bonet T."/>
            <person name="Miller W."/>
            <person name="Murphy R."/>
            <person name="Pevzner P."/>
            <person name="Shapiro B."/>
            <person name="Steiner C."/>
            <person name="Tamazian G."/>
            <person name="Venkatesh B."/>
            <person name="Wang J."/>
            <person name="Wayne R."/>
            <person name="Wiley E."/>
            <person name="Yang H."/>
            <person name="Zhang G."/>
            <person name="Haussler D."/>
            <person name="Ryder O."/>
            <person name="O'Brien S.J."/>
        </authorList>
    </citation>
    <scope>NUCLEOTIDE SEQUENCE</scope>
</reference>